<evidence type="ECO:0000256" key="2">
    <source>
        <dbReference type="ARBA" id="ARBA00022519"/>
    </source>
</evidence>
<reference evidence="6 7" key="1">
    <citation type="submission" date="2022-04" db="EMBL/GenBank/DDBJ databases">
        <title>Positive selection, recombination, and allopatry shape intraspecific diversity of widespread and dominant cyanobacteria.</title>
        <authorList>
            <person name="Wei J."/>
            <person name="Shu W."/>
            <person name="Hu C."/>
        </authorList>
    </citation>
    <scope>NUCLEOTIDE SEQUENCE [LARGE SCALE GENOMIC DNA]</scope>
    <source>
        <strain evidence="6 7">DQ-A4</strain>
    </source>
</reference>
<dbReference type="InterPro" id="IPR052363">
    <property type="entry name" value="LPS_export_LptC"/>
</dbReference>
<protein>
    <submittedName>
        <fullName evidence="6">LPS export ABC transporter periplasmic protein LptC</fullName>
    </submittedName>
</protein>
<evidence type="ECO:0000256" key="5">
    <source>
        <dbReference type="ARBA" id="ARBA00023136"/>
    </source>
</evidence>
<dbReference type="InterPro" id="IPR010664">
    <property type="entry name" value="LipoPS_assembly_LptC-rel"/>
</dbReference>
<name>A0ABV0K4F0_9CYAN</name>
<gene>
    <name evidence="6" type="primary">lptC</name>
    <name evidence="6" type="ORF">NC992_08030</name>
</gene>
<keyword evidence="5" id="KW-0472">Membrane</keyword>
<keyword evidence="7" id="KW-1185">Reference proteome</keyword>
<evidence type="ECO:0000256" key="3">
    <source>
        <dbReference type="ARBA" id="ARBA00022692"/>
    </source>
</evidence>
<evidence type="ECO:0000313" key="7">
    <source>
        <dbReference type="Proteomes" id="UP001482513"/>
    </source>
</evidence>
<dbReference type="EMBL" id="JAMPKX010000002">
    <property type="protein sequence ID" value="MEP0946817.1"/>
    <property type="molecule type" value="Genomic_DNA"/>
</dbReference>
<dbReference type="RefSeq" id="WP_242021295.1">
    <property type="nucleotide sequence ID" value="NZ_JAMPKX010000002.1"/>
</dbReference>
<dbReference type="Proteomes" id="UP001482513">
    <property type="component" value="Unassembled WGS sequence"/>
</dbReference>
<dbReference type="PANTHER" id="PTHR37481:SF1">
    <property type="entry name" value="LIPOPOLYSACCHARIDE EXPORT SYSTEM PROTEIN LPTC"/>
    <property type="match status" value="1"/>
</dbReference>
<evidence type="ECO:0000256" key="1">
    <source>
        <dbReference type="ARBA" id="ARBA00022475"/>
    </source>
</evidence>
<keyword evidence="4" id="KW-1133">Transmembrane helix</keyword>
<evidence type="ECO:0000313" key="6">
    <source>
        <dbReference type="EMBL" id="MEP0946817.1"/>
    </source>
</evidence>
<keyword evidence="2" id="KW-0997">Cell inner membrane</keyword>
<accession>A0ABV0K4F0</accession>
<dbReference type="InterPro" id="IPR026265">
    <property type="entry name" value="LptC"/>
</dbReference>
<evidence type="ECO:0000256" key="4">
    <source>
        <dbReference type="ARBA" id="ARBA00022989"/>
    </source>
</evidence>
<proteinExistence type="predicted"/>
<dbReference type="NCBIfam" id="TIGR04409">
    <property type="entry name" value="LptC_YrbK"/>
    <property type="match status" value="1"/>
</dbReference>
<dbReference type="PANTHER" id="PTHR37481">
    <property type="entry name" value="LIPOPOLYSACCHARIDE EXPORT SYSTEM PROTEIN LPTC"/>
    <property type="match status" value="1"/>
</dbReference>
<dbReference type="Pfam" id="PF06835">
    <property type="entry name" value="LptC"/>
    <property type="match status" value="3"/>
</dbReference>
<organism evidence="6 7">
    <name type="scientific">Leptolyngbya subtilissima DQ-A4</name>
    <dbReference type="NCBI Taxonomy" id="2933933"/>
    <lineage>
        <taxon>Bacteria</taxon>
        <taxon>Bacillati</taxon>
        <taxon>Cyanobacteriota</taxon>
        <taxon>Cyanophyceae</taxon>
        <taxon>Leptolyngbyales</taxon>
        <taxon>Leptolyngbyaceae</taxon>
        <taxon>Leptolyngbya group</taxon>
        <taxon>Leptolyngbya</taxon>
    </lineage>
</organism>
<dbReference type="Gene3D" id="2.60.450.10">
    <property type="entry name" value="Lipopolysaccharide (LPS) transport protein A like domain"/>
    <property type="match status" value="2"/>
</dbReference>
<keyword evidence="1" id="KW-1003">Cell membrane</keyword>
<comment type="caution">
    <text evidence="6">The sequence shown here is derived from an EMBL/GenBank/DDBJ whole genome shotgun (WGS) entry which is preliminary data.</text>
</comment>
<sequence>MARWRQLMISGAAIAALAVGLYSLIGPGLGPKPNAEGPAAGDPAPGLTLRDVTLEQPDEQGQLLWRVKGKEVTYSPDQQVAFITRPDGDLFQDGEVIYQVVADTGEVRENGSVILLRGNIVATGVKNGSVLRGNEMEWRPQNDVLIMRDQITGTHPQLRAVADEARVFNRENRMELAGNVVASTVADSKTEPWLKLQAQELAWFWEEERIDSAQPLRVEQFKQNAITDVVVGQRGTVNLATQLVNLRGQVAMQMLDIPLNMASEALDWQVAEEQVTVNQPLTLIHPENKIRVTARQGRMDLAAQQIFLSQDVVAVGEANQARMTSDRLNWNVDTQTLVAEGGVNYRQVNPNVNLNGARAVGRIDDQTIVVDGGRVVTEIVPN</sequence>
<keyword evidence="3" id="KW-0812">Transmembrane</keyword>